<protein>
    <submittedName>
        <fullName evidence="2">Protein-S-isoprenylcysteine O-methyltransferase Ste14</fullName>
    </submittedName>
</protein>
<keyword evidence="3" id="KW-1185">Reference proteome</keyword>
<keyword evidence="1" id="KW-0472">Membrane</keyword>
<gene>
    <name evidence="2" type="ORF">J2Z42_000582</name>
</gene>
<name>A0ABS4KPE6_9CLOT</name>
<dbReference type="EMBL" id="JAGGLM010000002">
    <property type="protein sequence ID" value="MBP2031917.1"/>
    <property type="molecule type" value="Genomic_DNA"/>
</dbReference>
<accession>A0ABS4KPE6</accession>
<reference evidence="2 3" key="1">
    <citation type="submission" date="2021-03" db="EMBL/GenBank/DDBJ databases">
        <title>Genomic Encyclopedia of Type Strains, Phase IV (KMG-IV): sequencing the most valuable type-strain genomes for metagenomic binning, comparative biology and taxonomic classification.</title>
        <authorList>
            <person name="Goeker M."/>
        </authorList>
    </citation>
    <scope>NUCLEOTIDE SEQUENCE [LARGE SCALE GENOMIC DNA]</scope>
    <source>
        <strain evidence="2 3">DSM 28783</strain>
    </source>
</reference>
<dbReference type="Gene3D" id="1.20.120.1630">
    <property type="match status" value="1"/>
</dbReference>
<sequence>MLKYLCKLLFKKFRSKQIYKKPCLLGIAFSLRNIFAPIIVLIICIVCYGIRIKIEEKALKEQFKEEFENYRKNTYCLFPFIW</sequence>
<evidence type="ECO:0000313" key="3">
    <source>
        <dbReference type="Proteomes" id="UP001519307"/>
    </source>
</evidence>
<organism evidence="2 3">
    <name type="scientific">Clostridium algifaecis</name>
    <dbReference type="NCBI Taxonomy" id="1472040"/>
    <lineage>
        <taxon>Bacteria</taxon>
        <taxon>Bacillati</taxon>
        <taxon>Bacillota</taxon>
        <taxon>Clostridia</taxon>
        <taxon>Eubacteriales</taxon>
        <taxon>Clostridiaceae</taxon>
        <taxon>Clostridium</taxon>
    </lineage>
</organism>
<evidence type="ECO:0000256" key="1">
    <source>
        <dbReference type="SAM" id="Phobius"/>
    </source>
</evidence>
<keyword evidence="1" id="KW-1133">Transmembrane helix</keyword>
<proteinExistence type="predicted"/>
<comment type="caution">
    <text evidence="2">The sequence shown here is derived from an EMBL/GenBank/DDBJ whole genome shotgun (WGS) entry which is preliminary data.</text>
</comment>
<feature type="transmembrane region" description="Helical" evidence="1">
    <location>
        <begin position="34"/>
        <end position="54"/>
    </location>
</feature>
<keyword evidence="1" id="KW-0812">Transmembrane</keyword>
<dbReference type="Proteomes" id="UP001519307">
    <property type="component" value="Unassembled WGS sequence"/>
</dbReference>
<evidence type="ECO:0000313" key="2">
    <source>
        <dbReference type="EMBL" id="MBP2031917.1"/>
    </source>
</evidence>